<dbReference type="Proteomes" id="UP000242519">
    <property type="component" value="Unassembled WGS sequence"/>
</dbReference>
<feature type="region of interest" description="Disordered" evidence="1">
    <location>
        <begin position="95"/>
        <end position="116"/>
    </location>
</feature>
<comment type="caution">
    <text evidence="2">The sequence shown here is derived from an EMBL/GenBank/DDBJ whole genome shotgun (WGS) entry which is preliminary data.</text>
</comment>
<feature type="region of interest" description="Disordered" evidence="1">
    <location>
        <begin position="1"/>
        <end position="74"/>
    </location>
</feature>
<reference evidence="2 3" key="1">
    <citation type="submission" date="2017-04" db="EMBL/GenBank/DDBJ databases">
        <title>Draft genome sequence of Marssonina coronaria NL1: causal agent of apple blotch.</title>
        <authorList>
            <person name="Cheng Q."/>
        </authorList>
    </citation>
    <scope>NUCLEOTIDE SEQUENCE [LARGE SCALE GENOMIC DNA]</scope>
    <source>
        <strain evidence="2 3">NL1</strain>
    </source>
</reference>
<feature type="compositionally biased region" description="Basic and acidic residues" evidence="1">
    <location>
        <begin position="102"/>
        <end position="116"/>
    </location>
</feature>
<evidence type="ECO:0000313" key="3">
    <source>
        <dbReference type="Proteomes" id="UP000242519"/>
    </source>
</evidence>
<gene>
    <name evidence="2" type="ORF">B2J93_1604</name>
</gene>
<proteinExistence type="predicted"/>
<protein>
    <submittedName>
        <fullName evidence="2">Uncharacterized protein</fullName>
    </submittedName>
</protein>
<sequence>MVMMEEEEGEEEEGEEEEEEEEEHQQLEVVEDVEEVEQEACGGGQRVPQPSRDHQNIRSPRAGKGGRLAGRAAAARRNRFPGFARTALVWQGLNGIAGPERNNTRTWERGEGRARE</sequence>
<feature type="compositionally biased region" description="Acidic residues" evidence="1">
    <location>
        <begin position="1"/>
        <end position="38"/>
    </location>
</feature>
<evidence type="ECO:0000256" key="1">
    <source>
        <dbReference type="SAM" id="MobiDB-lite"/>
    </source>
</evidence>
<dbReference type="InParanoid" id="A0A218YVB6"/>
<evidence type="ECO:0000313" key="2">
    <source>
        <dbReference type="EMBL" id="OWO99472.1"/>
    </source>
</evidence>
<name>A0A218YVB6_9HELO</name>
<dbReference type="EMBL" id="MZNU01000354">
    <property type="protein sequence ID" value="OWO99472.1"/>
    <property type="molecule type" value="Genomic_DNA"/>
</dbReference>
<accession>A0A218YVB6</accession>
<keyword evidence="3" id="KW-1185">Reference proteome</keyword>
<organism evidence="2 3">
    <name type="scientific">Diplocarpon coronariae</name>
    <dbReference type="NCBI Taxonomy" id="2795749"/>
    <lineage>
        <taxon>Eukaryota</taxon>
        <taxon>Fungi</taxon>
        <taxon>Dikarya</taxon>
        <taxon>Ascomycota</taxon>
        <taxon>Pezizomycotina</taxon>
        <taxon>Leotiomycetes</taxon>
        <taxon>Helotiales</taxon>
        <taxon>Drepanopezizaceae</taxon>
        <taxon>Diplocarpon</taxon>
    </lineage>
</organism>
<dbReference type="AlphaFoldDB" id="A0A218YVB6"/>